<sequence length="255" mass="28024">QDFMVQTLDQEFMKAGKGWEVVKKSANQNVQEFFSLVTKGNLKTAGKQFGFEIANIPAIKRALKEKGATTKTSTPKAAVDALRSALVEESVAESRGEFIAKISDWIRSRTKEEIDIWDGLSKEVQTKLKEVKDIETKLGGVATGQQLIKAIEERLTPQRAEGAFRATYAAEAAERKLTSRTTGPGGESRAPLVRQVAIPAARVTPTGGTIFETARGSQRAIPQFATFKTGFEKLFEELAAKNALIYDRRYPGRIA</sequence>
<feature type="non-terminal residue" evidence="1">
    <location>
        <position position="1"/>
    </location>
</feature>
<accession>X0VQI0</accession>
<feature type="non-terminal residue" evidence="1">
    <location>
        <position position="255"/>
    </location>
</feature>
<reference evidence="1" key="1">
    <citation type="journal article" date="2014" name="Front. Microbiol.">
        <title>High frequency of phylogenetically diverse reductive dehalogenase-homologous genes in deep subseafloor sedimentary metagenomes.</title>
        <authorList>
            <person name="Kawai M."/>
            <person name="Futagami T."/>
            <person name="Toyoda A."/>
            <person name="Takaki Y."/>
            <person name="Nishi S."/>
            <person name="Hori S."/>
            <person name="Arai W."/>
            <person name="Tsubouchi T."/>
            <person name="Morono Y."/>
            <person name="Uchiyama I."/>
            <person name="Ito T."/>
            <person name="Fujiyama A."/>
            <person name="Inagaki F."/>
            <person name="Takami H."/>
        </authorList>
    </citation>
    <scope>NUCLEOTIDE SEQUENCE</scope>
    <source>
        <strain evidence="1">Expedition CK06-06</strain>
    </source>
</reference>
<name>X0VQI0_9ZZZZ</name>
<gene>
    <name evidence="1" type="ORF">S01H1_60444</name>
</gene>
<protein>
    <submittedName>
        <fullName evidence="1">Uncharacterized protein</fullName>
    </submittedName>
</protein>
<dbReference type="EMBL" id="BARS01039586">
    <property type="protein sequence ID" value="GAG20639.1"/>
    <property type="molecule type" value="Genomic_DNA"/>
</dbReference>
<organism evidence="1">
    <name type="scientific">marine sediment metagenome</name>
    <dbReference type="NCBI Taxonomy" id="412755"/>
    <lineage>
        <taxon>unclassified sequences</taxon>
        <taxon>metagenomes</taxon>
        <taxon>ecological metagenomes</taxon>
    </lineage>
</organism>
<dbReference type="AlphaFoldDB" id="X0VQI0"/>
<comment type="caution">
    <text evidence="1">The sequence shown here is derived from an EMBL/GenBank/DDBJ whole genome shotgun (WGS) entry which is preliminary data.</text>
</comment>
<proteinExistence type="predicted"/>
<evidence type="ECO:0000313" key="1">
    <source>
        <dbReference type="EMBL" id="GAG20639.1"/>
    </source>
</evidence>